<evidence type="ECO:0000256" key="2">
    <source>
        <dbReference type="SAM" id="Phobius"/>
    </source>
</evidence>
<dbReference type="RefSeq" id="WP_369202907.1">
    <property type="nucleotide sequence ID" value="NZ_JBFNXQ010000004.1"/>
</dbReference>
<feature type="transmembrane region" description="Helical" evidence="2">
    <location>
        <begin position="73"/>
        <end position="94"/>
    </location>
</feature>
<feature type="transmembrane region" description="Helical" evidence="2">
    <location>
        <begin position="186"/>
        <end position="212"/>
    </location>
</feature>
<feature type="transmembrane region" description="Helical" evidence="2">
    <location>
        <begin position="106"/>
        <end position="129"/>
    </location>
</feature>
<evidence type="ECO:0000313" key="4">
    <source>
        <dbReference type="Proteomes" id="UP001560045"/>
    </source>
</evidence>
<protein>
    <submittedName>
        <fullName evidence="3">Uncharacterized protein</fullName>
    </submittedName>
</protein>
<feature type="transmembrane region" description="Helical" evidence="2">
    <location>
        <begin position="224"/>
        <end position="245"/>
    </location>
</feature>
<feature type="transmembrane region" description="Helical" evidence="2">
    <location>
        <begin position="303"/>
        <end position="323"/>
    </location>
</feature>
<comment type="caution">
    <text evidence="3">The sequence shown here is derived from an EMBL/GenBank/DDBJ whole genome shotgun (WGS) entry which is preliminary data.</text>
</comment>
<accession>A0ABV3X9N6</accession>
<proteinExistence type="predicted"/>
<keyword evidence="2" id="KW-1133">Transmembrane helix</keyword>
<feature type="transmembrane region" description="Helical" evidence="2">
    <location>
        <begin position="335"/>
        <end position="357"/>
    </location>
</feature>
<gene>
    <name evidence="3" type="ORF">ABQ292_02610</name>
</gene>
<feature type="transmembrane region" description="Helical" evidence="2">
    <location>
        <begin position="136"/>
        <end position="156"/>
    </location>
</feature>
<reference evidence="3 4" key="1">
    <citation type="submission" date="2024-06" db="EMBL/GenBank/DDBJ databases">
        <title>Draft genome sequence of Geodermatophilus badlandi, a novel member of the Geodermatophilaceae isolated from badland sedimentary rocks in the Red desert, Wyoming, USA.</title>
        <authorList>
            <person name="Ben Tekaya S."/>
            <person name="Nouioui I."/>
            <person name="Flores G.M."/>
            <person name="Shaal M.N."/>
            <person name="Bredoire F."/>
            <person name="Basile F."/>
            <person name="Van Diepen L."/>
            <person name="Ward N.L."/>
        </authorList>
    </citation>
    <scope>NUCLEOTIDE SEQUENCE [LARGE SCALE GENOMIC DNA]</scope>
    <source>
        <strain evidence="3 4">WL48A</strain>
    </source>
</reference>
<feature type="transmembrane region" description="Helical" evidence="2">
    <location>
        <begin position="277"/>
        <end position="296"/>
    </location>
</feature>
<feature type="region of interest" description="Disordered" evidence="1">
    <location>
        <begin position="1"/>
        <end position="65"/>
    </location>
</feature>
<evidence type="ECO:0000313" key="3">
    <source>
        <dbReference type="EMBL" id="MEX5717257.1"/>
    </source>
</evidence>
<feature type="compositionally biased region" description="Basic and acidic residues" evidence="1">
    <location>
        <begin position="1"/>
        <end position="13"/>
    </location>
</feature>
<keyword evidence="4" id="KW-1185">Reference proteome</keyword>
<sequence>MAGRDRSARDDRTSGATPRRTGSAAARERGTGGGRPAGNRRPQAATGRPEGPAVPPASTDGLIVGEPPRTARVAGALLVLAGVAGAAALFPLYLVVGSQELTLGRGVGGVLVGLVVPLTSVAVGAGLAAGRVPRFGLAYAGVGGVLALGSLLIEVYRGSSSTVRPGIEVLAGERVLTSSVATGAGWWLQVLALGLTVLAGGCAAAAWGRTLMEDRGALDPARPGLAGGAVLLGVLTVLCLALPAADVPDRLVADPATGMEVVVEQQGPQALLERPGLALLGGLLLAGAVLVGAVLAPSLRPRLAAVGGLLALTVTVLAAGLTGLRDAVASPDLEWTVPGAGLLVAGAAYGLLTVLAWRLRRTPAP</sequence>
<keyword evidence="2" id="KW-0472">Membrane</keyword>
<name>A0ABV3X9N6_9ACTN</name>
<dbReference type="Proteomes" id="UP001560045">
    <property type="component" value="Unassembled WGS sequence"/>
</dbReference>
<dbReference type="EMBL" id="JBFNXQ010000004">
    <property type="protein sequence ID" value="MEX5717257.1"/>
    <property type="molecule type" value="Genomic_DNA"/>
</dbReference>
<keyword evidence="2" id="KW-0812">Transmembrane</keyword>
<organism evidence="3 4">
    <name type="scientific">Geodermatophilus maliterrae</name>
    <dbReference type="NCBI Taxonomy" id="3162531"/>
    <lineage>
        <taxon>Bacteria</taxon>
        <taxon>Bacillati</taxon>
        <taxon>Actinomycetota</taxon>
        <taxon>Actinomycetes</taxon>
        <taxon>Geodermatophilales</taxon>
        <taxon>Geodermatophilaceae</taxon>
        <taxon>Geodermatophilus</taxon>
    </lineage>
</organism>
<evidence type="ECO:0000256" key="1">
    <source>
        <dbReference type="SAM" id="MobiDB-lite"/>
    </source>
</evidence>